<protein>
    <submittedName>
        <fullName evidence="1">Uncharacterized protein</fullName>
    </submittedName>
</protein>
<dbReference type="EMBL" id="GBXM01082229">
    <property type="protein sequence ID" value="JAH26348.1"/>
    <property type="molecule type" value="Transcribed_RNA"/>
</dbReference>
<reference evidence="1" key="2">
    <citation type="journal article" date="2015" name="Fish Shellfish Immunol.">
        <title>Early steps in the European eel (Anguilla anguilla)-Vibrio vulnificus interaction in the gills: Role of the RtxA13 toxin.</title>
        <authorList>
            <person name="Callol A."/>
            <person name="Pajuelo D."/>
            <person name="Ebbesson L."/>
            <person name="Teles M."/>
            <person name="MacKenzie S."/>
            <person name="Amaro C."/>
        </authorList>
    </citation>
    <scope>NUCLEOTIDE SEQUENCE</scope>
</reference>
<accession>A0A0E9SID3</accession>
<organism evidence="1">
    <name type="scientific">Anguilla anguilla</name>
    <name type="common">European freshwater eel</name>
    <name type="synonym">Muraena anguilla</name>
    <dbReference type="NCBI Taxonomy" id="7936"/>
    <lineage>
        <taxon>Eukaryota</taxon>
        <taxon>Metazoa</taxon>
        <taxon>Chordata</taxon>
        <taxon>Craniata</taxon>
        <taxon>Vertebrata</taxon>
        <taxon>Euteleostomi</taxon>
        <taxon>Actinopterygii</taxon>
        <taxon>Neopterygii</taxon>
        <taxon>Teleostei</taxon>
        <taxon>Anguilliformes</taxon>
        <taxon>Anguillidae</taxon>
        <taxon>Anguilla</taxon>
    </lineage>
</organism>
<reference evidence="1" key="1">
    <citation type="submission" date="2014-11" db="EMBL/GenBank/DDBJ databases">
        <authorList>
            <person name="Amaro Gonzalez C."/>
        </authorList>
    </citation>
    <scope>NUCLEOTIDE SEQUENCE</scope>
</reference>
<dbReference type="AlphaFoldDB" id="A0A0E9SID3"/>
<evidence type="ECO:0000313" key="1">
    <source>
        <dbReference type="EMBL" id="JAH40238.1"/>
    </source>
</evidence>
<dbReference type="EMBL" id="GBXM01068339">
    <property type="protein sequence ID" value="JAH40238.1"/>
    <property type="molecule type" value="Transcribed_RNA"/>
</dbReference>
<name>A0A0E9SID3_ANGAN</name>
<sequence length="35" mass="3659">MSPMMSNKRHIAGASLAATAATTTAKTPREVKIIC</sequence>
<proteinExistence type="predicted"/>